<sequence length="164" mass="18700">MFPKNIIVPTSTDRGCRVVSTTDPPDVNLSFYRPELLLFLKFKYLFILSSRGRAEPVPDPLLHKKNLKGAGDPTRDLWTCSKELLPTRPQRLVEEPLQAPAPSCRRRRSEWMTQRAECEDDGAEEEMPPPSDEPLADHSKKVTRRNRTTSLSQTNIEARDISAE</sequence>
<accession>A0A7R9H1A3</accession>
<gene>
    <name evidence="2" type="ORF">TCEB3V08_LOCUS7846</name>
</gene>
<name>A0A7R9H1A3_TIMCR</name>
<feature type="compositionally biased region" description="Acidic residues" evidence="1">
    <location>
        <begin position="118"/>
        <end position="127"/>
    </location>
</feature>
<reference evidence="2" key="1">
    <citation type="submission" date="2020-11" db="EMBL/GenBank/DDBJ databases">
        <authorList>
            <person name="Tran Van P."/>
        </authorList>
    </citation>
    <scope>NUCLEOTIDE SEQUENCE</scope>
</reference>
<organism evidence="2">
    <name type="scientific">Timema cristinae</name>
    <name type="common">Walking stick</name>
    <dbReference type="NCBI Taxonomy" id="61476"/>
    <lineage>
        <taxon>Eukaryota</taxon>
        <taxon>Metazoa</taxon>
        <taxon>Ecdysozoa</taxon>
        <taxon>Arthropoda</taxon>
        <taxon>Hexapoda</taxon>
        <taxon>Insecta</taxon>
        <taxon>Pterygota</taxon>
        <taxon>Neoptera</taxon>
        <taxon>Polyneoptera</taxon>
        <taxon>Phasmatodea</taxon>
        <taxon>Timematodea</taxon>
        <taxon>Timematoidea</taxon>
        <taxon>Timematidae</taxon>
        <taxon>Timema</taxon>
    </lineage>
</organism>
<dbReference type="AlphaFoldDB" id="A0A7R9H1A3"/>
<protein>
    <submittedName>
        <fullName evidence="2">Uncharacterized protein</fullName>
    </submittedName>
</protein>
<evidence type="ECO:0000256" key="1">
    <source>
        <dbReference type="SAM" id="MobiDB-lite"/>
    </source>
</evidence>
<proteinExistence type="predicted"/>
<evidence type="ECO:0000313" key="2">
    <source>
        <dbReference type="EMBL" id="CAD7405140.1"/>
    </source>
</evidence>
<dbReference type="EMBL" id="OC319351">
    <property type="protein sequence ID" value="CAD7405140.1"/>
    <property type="molecule type" value="Genomic_DNA"/>
</dbReference>
<feature type="region of interest" description="Disordered" evidence="1">
    <location>
        <begin position="91"/>
        <end position="164"/>
    </location>
</feature>